<evidence type="ECO:0000313" key="2">
    <source>
        <dbReference type="EMBL" id="GAG11813.1"/>
    </source>
</evidence>
<dbReference type="SUPFAM" id="SSF53649">
    <property type="entry name" value="Alkaline phosphatase-like"/>
    <property type="match status" value="1"/>
</dbReference>
<accession>X0VH57</accession>
<gene>
    <name evidence="2" type="ORF">S01H1_35457</name>
</gene>
<evidence type="ECO:0000259" key="1">
    <source>
        <dbReference type="Pfam" id="PF00884"/>
    </source>
</evidence>
<proteinExistence type="predicted"/>
<sequence>VVFTADHGEEFFEHNGLGHGQSLFEELVRVPLVFKLPSELEKEYQSRLIKKPVSLTNFGHNLLKILNLTQEIDQDWFDASQSNDVFVEANFMGPELKGLRRGNLKLIWDIYNDSFALYNLDTDPEERRDLSWGGYFSFQELKEVLEEQVNNDKEKYDNLFKNKLAPPEDLGDVPGY</sequence>
<dbReference type="Gene3D" id="3.40.720.10">
    <property type="entry name" value="Alkaline Phosphatase, subunit A"/>
    <property type="match status" value="1"/>
</dbReference>
<dbReference type="AlphaFoldDB" id="X0VH57"/>
<dbReference type="InterPro" id="IPR000917">
    <property type="entry name" value="Sulfatase_N"/>
</dbReference>
<name>X0VH57_9ZZZZ</name>
<dbReference type="PANTHER" id="PTHR43751">
    <property type="entry name" value="SULFATASE"/>
    <property type="match status" value="1"/>
</dbReference>
<dbReference type="InterPro" id="IPR017850">
    <property type="entry name" value="Alkaline_phosphatase_core_sf"/>
</dbReference>
<dbReference type="PANTHER" id="PTHR43751:SF3">
    <property type="entry name" value="SULFATASE N-TERMINAL DOMAIN-CONTAINING PROTEIN"/>
    <property type="match status" value="1"/>
</dbReference>
<comment type="caution">
    <text evidence="2">The sequence shown here is derived from an EMBL/GenBank/DDBJ whole genome shotgun (WGS) entry which is preliminary data.</text>
</comment>
<dbReference type="InterPro" id="IPR052701">
    <property type="entry name" value="GAG_Ulvan_Degrading_Sulfatases"/>
</dbReference>
<protein>
    <recommendedName>
        <fullName evidence="1">Sulfatase N-terminal domain-containing protein</fullName>
    </recommendedName>
</protein>
<reference evidence="2" key="1">
    <citation type="journal article" date="2014" name="Front. Microbiol.">
        <title>High frequency of phylogenetically diverse reductive dehalogenase-homologous genes in deep subseafloor sedimentary metagenomes.</title>
        <authorList>
            <person name="Kawai M."/>
            <person name="Futagami T."/>
            <person name="Toyoda A."/>
            <person name="Takaki Y."/>
            <person name="Nishi S."/>
            <person name="Hori S."/>
            <person name="Arai W."/>
            <person name="Tsubouchi T."/>
            <person name="Morono Y."/>
            <person name="Uchiyama I."/>
            <person name="Ito T."/>
            <person name="Fujiyama A."/>
            <person name="Inagaki F."/>
            <person name="Takami H."/>
        </authorList>
    </citation>
    <scope>NUCLEOTIDE SEQUENCE</scope>
    <source>
        <strain evidence="2">Expedition CK06-06</strain>
    </source>
</reference>
<organism evidence="2">
    <name type="scientific">marine sediment metagenome</name>
    <dbReference type="NCBI Taxonomy" id="412755"/>
    <lineage>
        <taxon>unclassified sequences</taxon>
        <taxon>metagenomes</taxon>
        <taxon>ecological metagenomes</taxon>
    </lineage>
</organism>
<feature type="non-terminal residue" evidence="2">
    <location>
        <position position="1"/>
    </location>
</feature>
<dbReference type="Pfam" id="PF00884">
    <property type="entry name" value="Sulfatase"/>
    <property type="match status" value="1"/>
</dbReference>
<feature type="domain" description="Sulfatase N-terminal" evidence="1">
    <location>
        <begin position="1"/>
        <end position="67"/>
    </location>
</feature>
<dbReference type="EMBL" id="BARS01022162">
    <property type="protein sequence ID" value="GAG11813.1"/>
    <property type="molecule type" value="Genomic_DNA"/>
</dbReference>